<dbReference type="SUPFAM" id="SSF55486">
    <property type="entry name" value="Metalloproteases ('zincins'), catalytic domain"/>
    <property type="match status" value="1"/>
</dbReference>
<sequence>MQIDHKLYDYYYREYGDRNDKQTREKLTALVAKEIQGINAVYKDTNFDGITGISFTVKNLQITSEKETSGYPYKDENVEVNDFLAINAKQDHGDYCLGYVMTYRDFAGGTLGLAYVGGVGSKYQESATQKSQNAGIVTYLNHGSPVLERISYLTLAHEIGHNFGTGHDEDGECMGGDGGQYIMYYAATSGDEPNNRKFSDCSIKKMTAKLKAVMSVQPGDSKGSYVNNFVDSDEPMC</sequence>
<organism evidence="3 4">
    <name type="scientific">Pristionchus mayeri</name>
    <dbReference type="NCBI Taxonomy" id="1317129"/>
    <lineage>
        <taxon>Eukaryota</taxon>
        <taxon>Metazoa</taxon>
        <taxon>Ecdysozoa</taxon>
        <taxon>Nematoda</taxon>
        <taxon>Chromadorea</taxon>
        <taxon>Rhabditida</taxon>
        <taxon>Rhabditina</taxon>
        <taxon>Diplogasteromorpha</taxon>
        <taxon>Diplogasteroidea</taxon>
        <taxon>Neodiplogasteridae</taxon>
        <taxon>Pristionchus</taxon>
    </lineage>
</organism>
<dbReference type="GO" id="GO:0005886">
    <property type="term" value="C:plasma membrane"/>
    <property type="evidence" value="ECO:0007669"/>
    <property type="project" value="TreeGrafter"/>
</dbReference>
<dbReference type="PROSITE" id="PS50215">
    <property type="entry name" value="ADAM_MEPRO"/>
    <property type="match status" value="1"/>
</dbReference>
<evidence type="ECO:0000313" key="3">
    <source>
        <dbReference type="EMBL" id="GMR53917.1"/>
    </source>
</evidence>
<dbReference type="EMBL" id="BTRK01000005">
    <property type="protein sequence ID" value="GMR53917.1"/>
    <property type="molecule type" value="Genomic_DNA"/>
</dbReference>
<gene>
    <name evidence="3" type="ORF">PMAYCL1PPCAC_24112</name>
</gene>
<dbReference type="GO" id="GO:0006509">
    <property type="term" value="P:membrane protein ectodomain proteolysis"/>
    <property type="evidence" value="ECO:0007669"/>
    <property type="project" value="TreeGrafter"/>
</dbReference>
<feature type="binding site" evidence="1">
    <location>
        <position position="167"/>
    </location>
    <ligand>
        <name>Zn(2+)</name>
        <dbReference type="ChEBI" id="CHEBI:29105"/>
        <note>catalytic</note>
    </ligand>
</feature>
<feature type="domain" description="Peptidase M12B" evidence="2">
    <location>
        <begin position="1"/>
        <end position="206"/>
    </location>
</feature>
<evidence type="ECO:0000259" key="2">
    <source>
        <dbReference type="PROSITE" id="PS50215"/>
    </source>
</evidence>
<accession>A0AAN5D1E6</accession>
<protein>
    <recommendedName>
        <fullName evidence="2">Peptidase M12B domain-containing protein</fullName>
    </recommendedName>
</protein>
<reference evidence="4" key="1">
    <citation type="submission" date="2022-10" db="EMBL/GenBank/DDBJ databases">
        <title>Genome assembly of Pristionchus species.</title>
        <authorList>
            <person name="Yoshida K."/>
            <person name="Sommer R.J."/>
        </authorList>
    </citation>
    <scope>NUCLEOTIDE SEQUENCE [LARGE SCALE GENOMIC DNA]</scope>
    <source>
        <strain evidence="4">RS5460</strain>
    </source>
</reference>
<keyword evidence="4" id="KW-1185">Reference proteome</keyword>
<evidence type="ECO:0000313" key="4">
    <source>
        <dbReference type="Proteomes" id="UP001328107"/>
    </source>
</evidence>
<feature type="active site" evidence="1">
    <location>
        <position position="158"/>
    </location>
</feature>
<dbReference type="GO" id="GO:0046872">
    <property type="term" value="F:metal ion binding"/>
    <property type="evidence" value="ECO:0007669"/>
    <property type="project" value="UniProtKB-KW"/>
</dbReference>
<dbReference type="InterPro" id="IPR051489">
    <property type="entry name" value="ADAM_Metalloproteinase"/>
</dbReference>
<dbReference type="GO" id="GO:0007219">
    <property type="term" value="P:Notch signaling pathway"/>
    <property type="evidence" value="ECO:0007669"/>
    <property type="project" value="TreeGrafter"/>
</dbReference>
<keyword evidence="1" id="KW-0862">Zinc</keyword>
<feature type="binding site" evidence="1">
    <location>
        <position position="157"/>
    </location>
    <ligand>
        <name>Zn(2+)</name>
        <dbReference type="ChEBI" id="CHEBI:29105"/>
        <note>catalytic</note>
    </ligand>
</feature>
<comment type="caution">
    <text evidence="1">Lacks conserved residue(s) required for the propagation of feature annotation.</text>
</comment>
<dbReference type="InterPro" id="IPR024079">
    <property type="entry name" value="MetalloPept_cat_dom_sf"/>
</dbReference>
<dbReference type="GO" id="GO:0004222">
    <property type="term" value="F:metalloendopeptidase activity"/>
    <property type="evidence" value="ECO:0007669"/>
    <property type="project" value="InterPro"/>
</dbReference>
<keyword evidence="1" id="KW-0479">Metal-binding</keyword>
<proteinExistence type="predicted"/>
<evidence type="ECO:0000256" key="1">
    <source>
        <dbReference type="PROSITE-ProRule" id="PRU00276"/>
    </source>
</evidence>
<dbReference type="PANTHER" id="PTHR45702">
    <property type="entry name" value="ADAM10/ADAM17 METALLOPEPTIDASE FAMILY MEMBER"/>
    <property type="match status" value="1"/>
</dbReference>
<dbReference type="Gene3D" id="3.40.390.10">
    <property type="entry name" value="Collagenase (Catalytic Domain)"/>
    <property type="match status" value="1"/>
</dbReference>
<name>A0AAN5D1E6_9BILA</name>
<dbReference type="AlphaFoldDB" id="A0AAN5D1E6"/>
<dbReference type="Pfam" id="PF13574">
    <property type="entry name" value="Reprolysin_2"/>
    <property type="match status" value="1"/>
</dbReference>
<dbReference type="PANTHER" id="PTHR45702:SF2">
    <property type="entry name" value="KUZBANIAN, ISOFORM A"/>
    <property type="match status" value="1"/>
</dbReference>
<dbReference type="Proteomes" id="UP001328107">
    <property type="component" value="Unassembled WGS sequence"/>
</dbReference>
<comment type="caution">
    <text evidence="3">The sequence shown here is derived from an EMBL/GenBank/DDBJ whole genome shotgun (WGS) entry which is preliminary data.</text>
</comment>
<feature type="binding site" evidence="1">
    <location>
        <position position="161"/>
    </location>
    <ligand>
        <name>Zn(2+)</name>
        <dbReference type="ChEBI" id="CHEBI:29105"/>
        <note>catalytic</note>
    </ligand>
</feature>
<dbReference type="InterPro" id="IPR001590">
    <property type="entry name" value="Peptidase_M12B"/>
</dbReference>